<dbReference type="InterPro" id="IPR011990">
    <property type="entry name" value="TPR-like_helical_dom_sf"/>
</dbReference>
<keyword evidence="4" id="KW-0067">ATP-binding</keyword>
<organism evidence="6">
    <name type="scientific">Eiseniibacteriota bacterium</name>
    <dbReference type="NCBI Taxonomy" id="2212470"/>
    <lineage>
        <taxon>Bacteria</taxon>
        <taxon>Candidatus Eiseniibacteriota</taxon>
    </lineage>
</organism>
<protein>
    <recommendedName>
        <fullName evidence="5">Protein kinase domain-containing protein</fullName>
    </recommendedName>
</protein>
<evidence type="ECO:0000256" key="2">
    <source>
        <dbReference type="ARBA" id="ARBA00022741"/>
    </source>
</evidence>
<evidence type="ECO:0000259" key="5">
    <source>
        <dbReference type="PROSITE" id="PS50011"/>
    </source>
</evidence>
<dbReference type="GO" id="GO:0004674">
    <property type="term" value="F:protein serine/threonine kinase activity"/>
    <property type="evidence" value="ECO:0007669"/>
    <property type="project" value="TreeGrafter"/>
</dbReference>
<evidence type="ECO:0000256" key="1">
    <source>
        <dbReference type="ARBA" id="ARBA00022679"/>
    </source>
</evidence>
<keyword evidence="1" id="KW-0808">Transferase</keyword>
<evidence type="ECO:0000313" key="6">
    <source>
        <dbReference type="EMBL" id="HGZ44591.1"/>
    </source>
</evidence>
<keyword evidence="2" id="KW-0547">Nucleotide-binding</keyword>
<dbReference type="AlphaFoldDB" id="A0A832I699"/>
<dbReference type="SMART" id="SM00220">
    <property type="entry name" value="S_TKc"/>
    <property type="match status" value="1"/>
</dbReference>
<feature type="domain" description="Protein kinase" evidence="5">
    <location>
        <begin position="1"/>
        <end position="202"/>
    </location>
</feature>
<dbReference type="GO" id="GO:0005524">
    <property type="term" value="F:ATP binding"/>
    <property type="evidence" value="ECO:0007669"/>
    <property type="project" value="UniProtKB-KW"/>
</dbReference>
<evidence type="ECO:0000256" key="4">
    <source>
        <dbReference type="ARBA" id="ARBA00022840"/>
    </source>
</evidence>
<dbReference type="EMBL" id="DSQF01000030">
    <property type="protein sequence ID" value="HGZ44591.1"/>
    <property type="molecule type" value="Genomic_DNA"/>
</dbReference>
<name>A0A832I699_UNCEI</name>
<comment type="caution">
    <text evidence="6">The sequence shown here is derived from an EMBL/GenBank/DDBJ whole genome shotgun (WGS) entry which is preliminary data.</text>
</comment>
<dbReference type="CDD" id="cd14014">
    <property type="entry name" value="STKc_PknB_like"/>
    <property type="match status" value="1"/>
</dbReference>
<dbReference type="PANTHER" id="PTHR43289">
    <property type="entry name" value="MITOGEN-ACTIVATED PROTEIN KINASE KINASE KINASE 20-RELATED"/>
    <property type="match status" value="1"/>
</dbReference>
<proteinExistence type="predicted"/>
<dbReference type="PROSITE" id="PS50011">
    <property type="entry name" value="PROTEIN_KINASE_DOM"/>
    <property type="match status" value="1"/>
</dbReference>
<reference evidence="6" key="1">
    <citation type="journal article" date="2020" name="mSystems">
        <title>Genome- and Community-Level Interaction Insights into Carbon Utilization and Element Cycling Functions of Hydrothermarchaeota in Hydrothermal Sediment.</title>
        <authorList>
            <person name="Zhou Z."/>
            <person name="Liu Y."/>
            <person name="Xu W."/>
            <person name="Pan J."/>
            <person name="Luo Z.H."/>
            <person name="Li M."/>
        </authorList>
    </citation>
    <scope>NUCLEOTIDE SEQUENCE [LARGE SCALE GENOMIC DNA]</scope>
    <source>
        <strain evidence="6">SpSt-381</strain>
    </source>
</reference>
<accession>A0A832I699</accession>
<dbReference type="Gene3D" id="1.10.510.10">
    <property type="entry name" value="Transferase(Phosphotransferase) domain 1"/>
    <property type="match status" value="1"/>
</dbReference>
<dbReference type="Pfam" id="PF00069">
    <property type="entry name" value="Pkinase"/>
    <property type="match status" value="1"/>
</dbReference>
<dbReference type="Gene3D" id="1.25.40.10">
    <property type="entry name" value="Tetratricopeptide repeat domain"/>
    <property type="match status" value="1"/>
</dbReference>
<sequence>MHEFETVDGVDLLVTELVPGRALDRRLANGPLSLVDLVALGAQVAEALEAAHAEGLIHRDVKPANVMVTPDGRVKLLDFGLAQLAVQTRAEAAPGGGPPAVSGPAGTLGYMAPECLLGMRCDRRADVYGLGALLFEMATGQSPFAGDDPDDVACRVLHEAPRAPRALRADLPARLEAVILRCLEKSPAARPATAGEVAAALRAAAGPRRRPAAVPATRIALAVAAIVAAAVPLAWRMRGAAPTVSRDRVAVAVFENLTGDPALDAVGRVVADWIALGLSHTGLVDVVPAIAVLQVAEAPGAAGQGRAPLRTRLAEDTGAGTIVSGSYFRRGESIVFQAQVVDAPTGRLAVALDPVEGPARDVPAVIERLRRRVTAALATTLDPSLSSWASVSSRPPTYEAYLAYVEGAQRFVRREWRAALALFEVAAAADTAYAYPRLHAALCHLNLGAPACVDSIVRGLEAARASLAPLDRTVLDWLKTWLAGDLEGGWRTARAAARLAPGTLWGYQSGLQELLLNRPRAARDALRALDPRRGALRDWLPYWETLTAASHMLGDHRSELADARRARRLHPGMSSAIGNEVRALCALGRVAEARALLDTCEASIEEPGRGAGTALLVAARELAAHGHPGEAAAVAERAIAWCAARLRRGAAGEADSADLVGALYAARRWREAMALVAALLAAHPDNPNHVGYLGALAARGADSALARACDARLAAMTDRWSHGVTTYWRADIAALLGDADGAMALLGRARAEGHPLAFKLHADPDFEALRDHPGYLARVRPRG</sequence>
<gene>
    <name evidence="6" type="ORF">ENR23_14505</name>
</gene>
<dbReference type="PANTHER" id="PTHR43289:SF6">
    <property type="entry name" value="SERINE_THREONINE-PROTEIN KINASE NEKL-3"/>
    <property type="match status" value="1"/>
</dbReference>
<dbReference type="InterPro" id="IPR011009">
    <property type="entry name" value="Kinase-like_dom_sf"/>
</dbReference>
<evidence type="ECO:0000256" key="3">
    <source>
        <dbReference type="ARBA" id="ARBA00022777"/>
    </source>
</evidence>
<dbReference type="PROSITE" id="PS00108">
    <property type="entry name" value="PROTEIN_KINASE_ST"/>
    <property type="match status" value="1"/>
</dbReference>
<dbReference type="InterPro" id="IPR008271">
    <property type="entry name" value="Ser/Thr_kinase_AS"/>
</dbReference>
<keyword evidence="3" id="KW-0418">Kinase</keyword>
<dbReference type="InterPro" id="IPR000719">
    <property type="entry name" value="Prot_kinase_dom"/>
</dbReference>
<dbReference type="SUPFAM" id="SSF56112">
    <property type="entry name" value="Protein kinase-like (PK-like)"/>
    <property type="match status" value="1"/>
</dbReference>